<dbReference type="RefSeq" id="WP_377824819.1">
    <property type="nucleotide sequence ID" value="NZ_JBHSWJ010000002.1"/>
</dbReference>
<dbReference type="SMART" id="SM00450">
    <property type="entry name" value="RHOD"/>
    <property type="match status" value="1"/>
</dbReference>
<accession>A0ABW2AX29</accession>
<dbReference type="PROSITE" id="PS50206">
    <property type="entry name" value="RHODANESE_3"/>
    <property type="match status" value="1"/>
</dbReference>
<gene>
    <name evidence="2" type="ORF">ACFQBT_17905</name>
</gene>
<comment type="caution">
    <text evidence="2">The sequence shown here is derived from an EMBL/GenBank/DDBJ whole genome shotgun (WGS) entry which is preliminary data.</text>
</comment>
<sequence length="152" mass="16683">MSTATITALHTELFRRSGRGAFAPTYDGVDDQLADARSRLERISPRAAYQEVLWDRGLLVDIRPAAQRAAEGEIHPSLSPLVVERNVLEWRFDPRHDARLPQASYDARVIVLCQEGYTSSLAADSLVRLGVSHATDVVGGFAAWRALSLPSA</sequence>
<dbReference type="Gene3D" id="3.40.250.10">
    <property type="entry name" value="Rhodanese-like domain"/>
    <property type="match status" value="1"/>
</dbReference>
<evidence type="ECO:0000313" key="2">
    <source>
        <dbReference type="EMBL" id="MFC6715591.1"/>
    </source>
</evidence>
<feature type="domain" description="Rhodanese" evidence="1">
    <location>
        <begin position="53"/>
        <end position="152"/>
    </location>
</feature>
<dbReference type="SUPFAM" id="SSF52821">
    <property type="entry name" value="Rhodanese/Cell cycle control phosphatase"/>
    <property type="match status" value="1"/>
</dbReference>
<organism evidence="2 3">
    <name type="scientific">Branchiibius cervicis</name>
    <dbReference type="NCBI Taxonomy" id="908252"/>
    <lineage>
        <taxon>Bacteria</taxon>
        <taxon>Bacillati</taxon>
        <taxon>Actinomycetota</taxon>
        <taxon>Actinomycetes</taxon>
        <taxon>Micrococcales</taxon>
        <taxon>Dermacoccaceae</taxon>
        <taxon>Branchiibius</taxon>
    </lineage>
</organism>
<name>A0ABW2AX29_9MICO</name>
<dbReference type="InterPro" id="IPR036873">
    <property type="entry name" value="Rhodanese-like_dom_sf"/>
</dbReference>
<proteinExistence type="predicted"/>
<dbReference type="Pfam" id="PF00581">
    <property type="entry name" value="Rhodanese"/>
    <property type="match status" value="1"/>
</dbReference>
<dbReference type="Proteomes" id="UP001596356">
    <property type="component" value="Unassembled WGS sequence"/>
</dbReference>
<evidence type="ECO:0000313" key="3">
    <source>
        <dbReference type="Proteomes" id="UP001596356"/>
    </source>
</evidence>
<dbReference type="InterPro" id="IPR001763">
    <property type="entry name" value="Rhodanese-like_dom"/>
</dbReference>
<reference evidence="3" key="1">
    <citation type="journal article" date="2019" name="Int. J. Syst. Evol. Microbiol.">
        <title>The Global Catalogue of Microorganisms (GCM) 10K type strain sequencing project: providing services to taxonomists for standard genome sequencing and annotation.</title>
        <authorList>
            <consortium name="The Broad Institute Genomics Platform"/>
            <consortium name="The Broad Institute Genome Sequencing Center for Infectious Disease"/>
            <person name="Wu L."/>
            <person name="Ma J."/>
        </authorList>
    </citation>
    <scope>NUCLEOTIDE SEQUENCE [LARGE SCALE GENOMIC DNA]</scope>
    <source>
        <strain evidence="3">NBRC 106593</strain>
    </source>
</reference>
<keyword evidence="3" id="KW-1185">Reference proteome</keyword>
<protein>
    <submittedName>
        <fullName evidence="2">Rhodanese-like domain-containing protein</fullName>
    </submittedName>
</protein>
<evidence type="ECO:0000259" key="1">
    <source>
        <dbReference type="PROSITE" id="PS50206"/>
    </source>
</evidence>
<dbReference type="EMBL" id="JBHSWJ010000002">
    <property type="protein sequence ID" value="MFC6715591.1"/>
    <property type="molecule type" value="Genomic_DNA"/>
</dbReference>